<dbReference type="CDD" id="cd21966">
    <property type="entry name" value="INSC_LBD"/>
    <property type="match status" value="1"/>
</dbReference>
<dbReference type="GO" id="GO:0045179">
    <property type="term" value="C:apical cortex"/>
    <property type="evidence" value="ECO:0007669"/>
    <property type="project" value="TreeGrafter"/>
</dbReference>
<dbReference type="EMBL" id="GDHC01020459">
    <property type="protein sequence ID" value="JAP98169.1"/>
    <property type="molecule type" value="Transcribed_RNA"/>
</dbReference>
<dbReference type="SUPFAM" id="SSF48371">
    <property type="entry name" value="ARM repeat"/>
    <property type="match status" value="2"/>
</dbReference>
<dbReference type="Pfam" id="PF19427">
    <property type="entry name" value="Insc_C"/>
    <property type="match status" value="1"/>
</dbReference>
<dbReference type="PANTHER" id="PTHR21386">
    <property type="entry name" value="INSCUTEABLE"/>
    <property type="match status" value="1"/>
</dbReference>
<sequence length="542" mass="60121">MSGNETYVCARISQTVVNNNTIVISTREKNDLRGSETFSLKRCDSFDELPPPVHCSTPKGRLHTKSCSSRKMSTPISTWLEELKDCYFPECTTTLQSKSLVVDVNEKVKLLTSLTSKVIRTLHLQTYTIAKEFDHIYRCLEMNYTKYIPGLVDDLVNHMVAILLQHSDGYLDLGLYQTVAVSSLEKLEQGQLPHIVWLLNSLALDFSKRIDKLLLQQMEVLIGVMESVESSTAIMTILSSFTNLGLLCDHLGSLLSRCNGISAVLDISVHCTNPLARIMALKLLSSVLSAPSAITSFSEVDGMGLLCEIMSDENKQQGEKKQALAIIAQFSDLKYNIRVPKSTAPRIISEVTNIIKTLSCSQTMLLAAVTLANFSSLKENVQSFISNSTVTTLLSAIRLRRSDSETLLKEQAASIIANLSDHAEAIPHLCQNRVIPALLCFLNFELADNVNPSDTASYRLQHKCALALARLCSEKDAISQIEQLKGVPKLLKLCKQGIDEKKNDRRLLACLEALRRILTKNNPTNMMTSPQKTKMITSIATH</sequence>
<dbReference type="GO" id="GO:0009786">
    <property type="term" value="P:regulation of asymmetric cell division"/>
    <property type="evidence" value="ECO:0007669"/>
    <property type="project" value="TreeGrafter"/>
</dbReference>
<feature type="domain" description="Protein inscuteable homologue C-terminal" evidence="1">
    <location>
        <begin position="195"/>
        <end position="521"/>
    </location>
</feature>
<dbReference type="GO" id="GO:0008356">
    <property type="term" value="P:asymmetric cell division"/>
    <property type="evidence" value="ECO:0007669"/>
    <property type="project" value="InterPro"/>
</dbReference>
<dbReference type="Gene3D" id="1.25.10.10">
    <property type="entry name" value="Leucine-rich Repeat Variant"/>
    <property type="match status" value="1"/>
</dbReference>
<dbReference type="PANTHER" id="PTHR21386:SF0">
    <property type="entry name" value="PROTEIN INSCUTEABLE HOMOLOG"/>
    <property type="match status" value="1"/>
</dbReference>
<protein>
    <submittedName>
        <fullName evidence="2">Protein inscuteable</fullName>
    </submittedName>
</protein>
<dbReference type="InterPro" id="IPR011989">
    <property type="entry name" value="ARM-like"/>
</dbReference>
<dbReference type="AlphaFoldDB" id="A0A146KTF3"/>
<proteinExistence type="predicted"/>
<organism evidence="2">
    <name type="scientific">Lygus hesperus</name>
    <name type="common">Western plant bug</name>
    <dbReference type="NCBI Taxonomy" id="30085"/>
    <lineage>
        <taxon>Eukaryota</taxon>
        <taxon>Metazoa</taxon>
        <taxon>Ecdysozoa</taxon>
        <taxon>Arthropoda</taxon>
        <taxon>Hexapoda</taxon>
        <taxon>Insecta</taxon>
        <taxon>Pterygota</taxon>
        <taxon>Neoptera</taxon>
        <taxon>Paraneoptera</taxon>
        <taxon>Hemiptera</taxon>
        <taxon>Heteroptera</taxon>
        <taxon>Panheteroptera</taxon>
        <taxon>Cimicomorpha</taxon>
        <taxon>Miridae</taxon>
        <taxon>Mirini</taxon>
        <taxon>Lygus</taxon>
    </lineage>
</organism>
<dbReference type="GO" id="GO:0000132">
    <property type="term" value="P:establishment of mitotic spindle orientation"/>
    <property type="evidence" value="ECO:0007669"/>
    <property type="project" value="TreeGrafter"/>
</dbReference>
<accession>A0A146KTF3</accession>
<dbReference type="InterPro" id="IPR039921">
    <property type="entry name" value="Inscuteable"/>
</dbReference>
<dbReference type="GO" id="GO:0045176">
    <property type="term" value="P:apical protein localization"/>
    <property type="evidence" value="ECO:0007669"/>
    <property type="project" value="TreeGrafter"/>
</dbReference>
<name>A0A146KTF3_LYGHE</name>
<reference evidence="2" key="1">
    <citation type="journal article" date="2016" name="Gigascience">
        <title>De novo construction of an expanded transcriptome assembly for the western tarnished plant bug, Lygus hesperus.</title>
        <authorList>
            <person name="Tassone E.E."/>
            <person name="Geib S.M."/>
            <person name="Hall B."/>
            <person name="Fabrick J.A."/>
            <person name="Brent C.S."/>
            <person name="Hull J.J."/>
        </authorList>
    </citation>
    <scope>NUCLEOTIDE SEQUENCE</scope>
</reference>
<evidence type="ECO:0000259" key="1">
    <source>
        <dbReference type="Pfam" id="PF19427"/>
    </source>
</evidence>
<gene>
    <name evidence="2" type="primary">Insc_1</name>
    <name evidence="2" type="ORF">g.40443</name>
</gene>
<dbReference type="GO" id="GO:0008093">
    <property type="term" value="F:cytoskeletal anchor activity"/>
    <property type="evidence" value="ECO:0007669"/>
    <property type="project" value="TreeGrafter"/>
</dbReference>
<dbReference type="InterPro" id="IPR045789">
    <property type="entry name" value="Insc_C"/>
</dbReference>
<dbReference type="InterPro" id="IPR016024">
    <property type="entry name" value="ARM-type_fold"/>
</dbReference>
<evidence type="ECO:0000313" key="2">
    <source>
        <dbReference type="EMBL" id="JAP98169.1"/>
    </source>
</evidence>